<feature type="compositionally biased region" description="Polar residues" evidence="1">
    <location>
        <begin position="22"/>
        <end position="33"/>
    </location>
</feature>
<feature type="domain" description="D-glucuronyl C5-epimerase C-terminal" evidence="2">
    <location>
        <begin position="189"/>
        <end position="358"/>
    </location>
</feature>
<name>A0ABD5YQG8_9EURY</name>
<dbReference type="AlphaFoldDB" id="A0ABD5YQG8"/>
<dbReference type="PANTHER" id="PTHR13174:SF3">
    <property type="entry name" value="D-GLUCURONYL C5-EPIMERASE"/>
    <property type="match status" value="1"/>
</dbReference>
<dbReference type="SUPFAM" id="SSF48208">
    <property type="entry name" value="Six-hairpin glycosidases"/>
    <property type="match status" value="1"/>
</dbReference>
<evidence type="ECO:0000256" key="1">
    <source>
        <dbReference type="SAM" id="MobiDB-lite"/>
    </source>
</evidence>
<dbReference type="Proteomes" id="UP001596417">
    <property type="component" value="Unassembled WGS sequence"/>
</dbReference>
<dbReference type="InterPro" id="IPR010598">
    <property type="entry name" value="C5-epim_C"/>
</dbReference>
<organism evidence="3 4">
    <name type="scientific">Halocatena marina</name>
    <dbReference type="NCBI Taxonomy" id="2934937"/>
    <lineage>
        <taxon>Archaea</taxon>
        <taxon>Methanobacteriati</taxon>
        <taxon>Methanobacteriota</taxon>
        <taxon>Stenosarchaea group</taxon>
        <taxon>Halobacteria</taxon>
        <taxon>Halobacteriales</taxon>
        <taxon>Natronomonadaceae</taxon>
        <taxon>Halocatena</taxon>
    </lineage>
</organism>
<evidence type="ECO:0000313" key="3">
    <source>
        <dbReference type="EMBL" id="MFC7191137.1"/>
    </source>
</evidence>
<dbReference type="GeneID" id="76200837"/>
<sequence length="370" mass="41839">MKRRTFALLLTTGLAGCGALSNEGSSATKQTSVQTNGGTATPTTQTATPTKQPTTASSGNQTTTSGTQTPDESMVEVGGVSVHRQQFSLQEVPFEERPTIFVNRWMEPYCRIDASKADTLPNLRMATVDGERGHMPVRTSRSIMKLLFCYREFEREPYLDKATEISQAYMDIADRSDGALYFPYTLKKGGAGVTLKPPWYSALSQGTSLSAYLRLHEATGNEKYRRIADSIYESFKQLKRSTDGPWVAMVDDDNYLWFEEYPHDPPTHVLNGYLTGLWGLYEYWLLTKSDESRALVEAATTTVKHYLEQYRVPGEVSWYALNQGYRGNAFYHAMHILQLRKLHRITGDSYFKKMSQTFDTDNPEKEGIRK</sequence>
<dbReference type="RefSeq" id="WP_264555777.1">
    <property type="nucleotide sequence ID" value="NZ_CP109979.1"/>
</dbReference>
<dbReference type="PROSITE" id="PS51257">
    <property type="entry name" value="PROKAR_LIPOPROTEIN"/>
    <property type="match status" value="1"/>
</dbReference>
<accession>A0ABD5YQG8</accession>
<evidence type="ECO:0000313" key="4">
    <source>
        <dbReference type="Proteomes" id="UP001596417"/>
    </source>
</evidence>
<dbReference type="InterPro" id="IPR008928">
    <property type="entry name" value="6-hairpin_glycosidase_sf"/>
</dbReference>
<protein>
    <submittedName>
        <fullName evidence="3">D-glucuronyl C5-epimerase family protein</fullName>
    </submittedName>
</protein>
<comment type="caution">
    <text evidence="3">The sequence shown here is derived from an EMBL/GenBank/DDBJ whole genome shotgun (WGS) entry which is preliminary data.</text>
</comment>
<feature type="compositionally biased region" description="Low complexity" evidence="1">
    <location>
        <begin position="34"/>
        <end position="69"/>
    </location>
</feature>
<dbReference type="InterPro" id="IPR039721">
    <property type="entry name" value="C5-epimerase"/>
</dbReference>
<reference evidence="3 4" key="1">
    <citation type="journal article" date="2019" name="Int. J. Syst. Evol. Microbiol.">
        <title>The Global Catalogue of Microorganisms (GCM) 10K type strain sequencing project: providing services to taxonomists for standard genome sequencing and annotation.</title>
        <authorList>
            <consortium name="The Broad Institute Genomics Platform"/>
            <consortium name="The Broad Institute Genome Sequencing Center for Infectious Disease"/>
            <person name="Wu L."/>
            <person name="Ma J."/>
        </authorList>
    </citation>
    <scope>NUCLEOTIDE SEQUENCE [LARGE SCALE GENOMIC DNA]</scope>
    <source>
        <strain evidence="3 4">RDMS1</strain>
    </source>
</reference>
<proteinExistence type="predicted"/>
<dbReference type="PANTHER" id="PTHR13174">
    <property type="entry name" value="D-GLUCURONYL C5-EPIMERASE"/>
    <property type="match status" value="1"/>
</dbReference>
<keyword evidence="4" id="KW-1185">Reference proteome</keyword>
<dbReference type="EMBL" id="JBHTAX010000001">
    <property type="protein sequence ID" value="MFC7191137.1"/>
    <property type="molecule type" value="Genomic_DNA"/>
</dbReference>
<feature type="region of interest" description="Disordered" evidence="1">
    <location>
        <begin position="19"/>
        <end position="73"/>
    </location>
</feature>
<gene>
    <name evidence="3" type="ORF">ACFQL7_15820</name>
</gene>
<dbReference type="Pfam" id="PF06662">
    <property type="entry name" value="C5-epim_C"/>
    <property type="match status" value="1"/>
</dbReference>
<evidence type="ECO:0000259" key="2">
    <source>
        <dbReference type="Pfam" id="PF06662"/>
    </source>
</evidence>